<evidence type="ECO:0000256" key="8">
    <source>
        <dbReference type="ARBA" id="ARBA00023136"/>
    </source>
</evidence>
<dbReference type="GO" id="GO:0006508">
    <property type="term" value="P:proteolysis"/>
    <property type="evidence" value="ECO:0007669"/>
    <property type="project" value="UniProtKB-KW"/>
</dbReference>
<comment type="similarity">
    <text evidence="1 9 10">Belongs to the peptidase A8 family.</text>
</comment>
<organism evidence="11 12">
    <name type="scientific">Sulfobacillus benefaciens</name>
    <dbReference type="NCBI Taxonomy" id="453960"/>
    <lineage>
        <taxon>Bacteria</taxon>
        <taxon>Bacillati</taxon>
        <taxon>Bacillota</taxon>
        <taxon>Clostridia</taxon>
        <taxon>Eubacteriales</taxon>
        <taxon>Clostridiales Family XVII. Incertae Sedis</taxon>
        <taxon>Sulfobacillus</taxon>
    </lineage>
</organism>
<feature type="transmembrane region" description="Helical" evidence="9">
    <location>
        <begin position="116"/>
        <end position="140"/>
    </location>
</feature>
<feature type="active site" evidence="9">
    <location>
        <position position="128"/>
    </location>
</feature>
<dbReference type="EC" id="3.4.23.36" evidence="9"/>
<dbReference type="UniPathway" id="UPA00665"/>
<keyword evidence="2 9" id="KW-1003">Cell membrane</keyword>
<dbReference type="InterPro" id="IPR001872">
    <property type="entry name" value="Peptidase_A8"/>
</dbReference>
<keyword evidence="8 9" id="KW-0472">Membrane</keyword>
<protein>
    <recommendedName>
        <fullName evidence="9">Lipoprotein signal peptidase</fullName>
        <ecNumber evidence="9">3.4.23.36</ecNumber>
    </recommendedName>
    <alternativeName>
        <fullName evidence="9">Prolipoprotein signal peptidase</fullName>
    </alternativeName>
    <alternativeName>
        <fullName evidence="9">Signal peptidase II</fullName>
        <shortName evidence="9">SPase II</shortName>
    </alternativeName>
</protein>
<evidence type="ECO:0000256" key="7">
    <source>
        <dbReference type="ARBA" id="ARBA00022989"/>
    </source>
</evidence>
<dbReference type="Proteomes" id="UP000242972">
    <property type="component" value="Unassembled WGS sequence"/>
</dbReference>
<feature type="transmembrane region" description="Helical" evidence="9">
    <location>
        <begin position="28"/>
        <end position="48"/>
    </location>
</feature>
<comment type="caution">
    <text evidence="11">The sequence shown here is derived from an EMBL/GenBank/DDBJ whole genome shotgun (WGS) entry which is preliminary data.</text>
</comment>
<feature type="transmembrane region" description="Helical" evidence="9">
    <location>
        <begin position="60"/>
        <end position="79"/>
    </location>
</feature>
<evidence type="ECO:0000256" key="10">
    <source>
        <dbReference type="RuleBase" id="RU004181"/>
    </source>
</evidence>
<sequence>MRRRWILWIGLVTLAADRVLNLWVSRTMYVGESIAIIPHVLWITYILNSGAAFSLLRHNTLLFIAVAWVLLGVVAYVAWKFPKLPARAIWGLGLLAGGSAGNLWDRMLTGRVVDYIHFRFWAIFNLADAAIVIGMGLLVWEYWKRQEDPPDAEDGSNGTTGS</sequence>
<feature type="active site" evidence="9">
    <location>
        <position position="114"/>
    </location>
</feature>
<comment type="function">
    <text evidence="9">This protein specifically catalyzes the removal of signal peptides from prolipoproteins.</text>
</comment>
<keyword evidence="7 9" id="KW-1133">Transmembrane helix</keyword>
<dbReference type="GO" id="GO:0004190">
    <property type="term" value="F:aspartic-type endopeptidase activity"/>
    <property type="evidence" value="ECO:0007669"/>
    <property type="project" value="UniProtKB-UniRule"/>
</dbReference>
<dbReference type="PRINTS" id="PR00781">
    <property type="entry name" value="LIPOSIGPTASE"/>
</dbReference>
<evidence type="ECO:0000256" key="5">
    <source>
        <dbReference type="ARBA" id="ARBA00022750"/>
    </source>
</evidence>
<comment type="subcellular location">
    <subcellularLocation>
        <location evidence="9">Cell membrane</location>
        <topology evidence="9">Multi-pass membrane protein</topology>
    </subcellularLocation>
</comment>
<dbReference type="AlphaFoldDB" id="A0A2T2XFH0"/>
<reference evidence="11 12" key="1">
    <citation type="journal article" date="2014" name="BMC Genomics">
        <title>Comparison of environmental and isolate Sulfobacillus genomes reveals diverse carbon, sulfur, nitrogen, and hydrogen metabolisms.</title>
        <authorList>
            <person name="Justice N.B."/>
            <person name="Norman A."/>
            <person name="Brown C.T."/>
            <person name="Singh A."/>
            <person name="Thomas B.C."/>
            <person name="Banfield J.F."/>
        </authorList>
    </citation>
    <scope>NUCLEOTIDE SEQUENCE [LARGE SCALE GENOMIC DNA]</scope>
    <source>
        <strain evidence="11">AMDSBA4</strain>
    </source>
</reference>
<dbReference type="NCBIfam" id="TIGR00077">
    <property type="entry name" value="lspA"/>
    <property type="match status" value="1"/>
</dbReference>
<dbReference type="HAMAP" id="MF_00161">
    <property type="entry name" value="LspA"/>
    <property type="match status" value="1"/>
</dbReference>
<keyword evidence="4 9" id="KW-0812">Transmembrane</keyword>
<keyword evidence="6 9" id="KW-0378">Hydrolase</keyword>
<dbReference type="PANTHER" id="PTHR33695">
    <property type="entry name" value="LIPOPROTEIN SIGNAL PEPTIDASE"/>
    <property type="match status" value="1"/>
</dbReference>
<accession>A0A2T2XFH0</accession>
<dbReference type="EMBL" id="PXYW01000023">
    <property type="protein sequence ID" value="PSR33254.1"/>
    <property type="molecule type" value="Genomic_DNA"/>
</dbReference>
<keyword evidence="5 9" id="KW-0064">Aspartyl protease</keyword>
<comment type="pathway">
    <text evidence="9">Protein modification; lipoprotein biosynthesis (signal peptide cleavage).</text>
</comment>
<dbReference type="PANTHER" id="PTHR33695:SF1">
    <property type="entry name" value="LIPOPROTEIN SIGNAL PEPTIDASE"/>
    <property type="match status" value="1"/>
</dbReference>
<evidence type="ECO:0000256" key="4">
    <source>
        <dbReference type="ARBA" id="ARBA00022692"/>
    </source>
</evidence>
<dbReference type="GO" id="GO:0005886">
    <property type="term" value="C:plasma membrane"/>
    <property type="evidence" value="ECO:0007669"/>
    <property type="project" value="UniProtKB-SubCell"/>
</dbReference>
<evidence type="ECO:0000256" key="6">
    <source>
        <dbReference type="ARBA" id="ARBA00022801"/>
    </source>
</evidence>
<evidence type="ECO:0000313" key="12">
    <source>
        <dbReference type="Proteomes" id="UP000242972"/>
    </source>
</evidence>
<proteinExistence type="inferred from homology"/>
<evidence type="ECO:0000313" key="11">
    <source>
        <dbReference type="EMBL" id="PSR33254.1"/>
    </source>
</evidence>
<keyword evidence="3 9" id="KW-0645">Protease</keyword>
<evidence type="ECO:0000256" key="1">
    <source>
        <dbReference type="ARBA" id="ARBA00006139"/>
    </source>
</evidence>
<comment type="catalytic activity">
    <reaction evidence="9">
        <text>Release of signal peptides from bacterial membrane prolipoproteins. Hydrolyzes -Xaa-Yaa-Zaa-|-(S,diacylglyceryl)Cys-, in which Xaa is hydrophobic (preferably Leu), and Yaa (Ala or Ser) and Zaa (Gly or Ala) have small, neutral side chains.</text>
        <dbReference type="EC" id="3.4.23.36"/>
    </reaction>
</comment>
<evidence type="ECO:0000256" key="3">
    <source>
        <dbReference type="ARBA" id="ARBA00022670"/>
    </source>
</evidence>
<gene>
    <name evidence="9 11" type="primary">lspA</name>
    <name evidence="11" type="ORF">C7B46_10475</name>
</gene>
<dbReference type="Pfam" id="PF01252">
    <property type="entry name" value="Peptidase_A8"/>
    <property type="match status" value="1"/>
</dbReference>
<name>A0A2T2XFH0_9FIRM</name>
<feature type="transmembrane region" description="Helical" evidence="9">
    <location>
        <begin position="85"/>
        <end position="104"/>
    </location>
</feature>
<evidence type="ECO:0000256" key="9">
    <source>
        <dbReference type="HAMAP-Rule" id="MF_00161"/>
    </source>
</evidence>
<evidence type="ECO:0000256" key="2">
    <source>
        <dbReference type="ARBA" id="ARBA00022475"/>
    </source>
</evidence>